<reference evidence="2" key="1">
    <citation type="journal article" date="2012" name="Nature">
        <title>The tomato genome sequence provides insights into fleshy fruit evolution.</title>
        <authorList>
            <consortium name="Tomato Genome Consortium"/>
        </authorList>
    </citation>
    <scope>NUCLEOTIDE SEQUENCE [LARGE SCALE GENOMIC DNA]</scope>
    <source>
        <strain evidence="2">cv. Heinz 1706</strain>
    </source>
</reference>
<feature type="region of interest" description="Disordered" evidence="1">
    <location>
        <begin position="239"/>
        <end position="268"/>
    </location>
</feature>
<dbReference type="InParanoid" id="A0A3Q7H9A3"/>
<accession>A0A3Q7H9A3</accession>
<evidence type="ECO:0000313" key="3">
    <source>
        <dbReference type="Proteomes" id="UP000004994"/>
    </source>
</evidence>
<dbReference type="Proteomes" id="UP000004994">
    <property type="component" value="Chromosome 7"/>
</dbReference>
<dbReference type="PANTHER" id="PTHR46250:SF9">
    <property type="entry name" value="MYB_SANT-LIKE DOMAIN-CONTAINING PROTEIN"/>
    <property type="match status" value="1"/>
</dbReference>
<feature type="compositionally biased region" description="Basic and acidic residues" evidence="1">
    <location>
        <begin position="249"/>
        <end position="262"/>
    </location>
</feature>
<dbReference type="AlphaFoldDB" id="A0A3Q7H9A3"/>
<proteinExistence type="predicted"/>
<dbReference type="Gramene" id="Solyc07g043365.1.1">
    <property type="protein sequence ID" value="Solyc07g043365.1.1"/>
    <property type="gene ID" value="Solyc07g043365.1"/>
</dbReference>
<evidence type="ECO:0000313" key="2">
    <source>
        <dbReference type="EnsemblPlants" id="Solyc07g043365.1.1"/>
    </source>
</evidence>
<reference evidence="2" key="2">
    <citation type="submission" date="2019-01" db="UniProtKB">
        <authorList>
            <consortium name="EnsemblPlants"/>
        </authorList>
    </citation>
    <scope>IDENTIFICATION</scope>
    <source>
        <strain evidence="2">cv. Heinz 1706</strain>
    </source>
</reference>
<evidence type="ECO:0000256" key="1">
    <source>
        <dbReference type="SAM" id="MobiDB-lite"/>
    </source>
</evidence>
<dbReference type="EnsemblPlants" id="Solyc07g043365.1.1">
    <property type="protein sequence ID" value="Solyc07g043365.1.1"/>
    <property type="gene ID" value="Solyc07g043365.1"/>
</dbReference>
<protein>
    <submittedName>
        <fullName evidence="2">Uncharacterized protein</fullName>
    </submittedName>
</protein>
<name>A0A3Q7H9A3_SOLLC</name>
<dbReference type="PANTHER" id="PTHR46250">
    <property type="entry name" value="MYB/SANT-LIKE DNA-BINDING DOMAIN PROTEIN-RELATED"/>
    <property type="match status" value="1"/>
</dbReference>
<sequence length="288" mass="33476">MKLEHYMNARHPSCGFKSLPHGNSKIRRAWKKIYATISLLKSRSGLGFQYSDGSISVDYPKAWNDLIKTRNRYLARIELLESLQKMMLKAQEKIKMLKRNLMYQLEQHKVHLKLKMNLMNQLEQHKVHSPLKMVKPINLRKRVMKQFIESHDKRMTFLIDKLGECDLSKIRGKIFSIIGSPAYEIYNSDERVKAAMGITQDINTMEFFVHPYDKSMIYKKWPLFADWEKIFRKDGAFEQSAEGPEVDDAPAKKEDQIAEKEPTVSAGATQSSWSAFYASMNLVSANVY</sequence>
<keyword evidence="3" id="KW-1185">Reference proteome</keyword>
<organism evidence="2">
    <name type="scientific">Solanum lycopersicum</name>
    <name type="common">Tomato</name>
    <name type="synonym">Lycopersicon esculentum</name>
    <dbReference type="NCBI Taxonomy" id="4081"/>
    <lineage>
        <taxon>Eukaryota</taxon>
        <taxon>Viridiplantae</taxon>
        <taxon>Streptophyta</taxon>
        <taxon>Embryophyta</taxon>
        <taxon>Tracheophyta</taxon>
        <taxon>Spermatophyta</taxon>
        <taxon>Magnoliopsida</taxon>
        <taxon>eudicotyledons</taxon>
        <taxon>Gunneridae</taxon>
        <taxon>Pentapetalae</taxon>
        <taxon>asterids</taxon>
        <taxon>lamiids</taxon>
        <taxon>Solanales</taxon>
        <taxon>Solanaceae</taxon>
        <taxon>Solanoideae</taxon>
        <taxon>Solaneae</taxon>
        <taxon>Solanum</taxon>
        <taxon>Solanum subgen. Lycopersicon</taxon>
    </lineage>
</organism>